<dbReference type="EMBL" id="BMVW01000020">
    <property type="protein sequence ID" value="GGZ38092.1"/>
    <property type="molecule type" value="Genomic_DNA"/>
</dbReference>
<proteinExistence type="predicted"/>
<evidence type="ECO:0000256" key="1">
    <source>
        <dbReference type="SAM" id="MobiDB-lite"/>
    </source>
</evidence>
<accession>A0A918UVV6</accession>
<evidence type="ECO:0000313" key="3">
    <source>
        <dbReference type="Proteomes" id="UP000622166"/>
    </source>
</evidence>
<evidence type="ECO:0000313" key="2">
    <source>
        <dbReference type="EMBL" id="GGZ38092.1"/>
    </source>
</evidence>
<feature type="compositionally biased region" description="Basic and acidic residues" evidence="1">
    <location>
        <begin position="37"/>
        <end position="56"/>
    </location>
</feature>
<name>A0A918UVV6_9ACTN</name>
<dbReference type="AlphaFoldDB" id="A0A918UVV6"/>
<keyword evidence="3" id="KW-1185">Reference proteome</keyword>
<reference evidence="2" key="1">
    <citation type="journal article" date="2014" name="Int. J. Syst. Evol. Microbiol.">
        <title>Complete genome sequence of Corynebacterium casei LMG S-19264T (=DSM 44701T), isolated from a smear-ripened cheese.</title>
        <authorList>
            <consortium name="US DOE Joint Genome Institute (JGI-PGF)"/>
            <person name="Walter F."/>
            <person name="Albersmeier A."/>
            <person name="Kalinowski J."/>
            <person name="Ruckert C."/>
        </authorList>
    </citation>
    <scope>NUCLEOTIDE SEQUENCE</scope>
    <source>
        <strain evidence="2">JCM 4815</strain>
    </source>
</reference>
<reference evidence="2" key="2">
    <citation type="submission" date="2020-09" db="EMBL/GenBank/DDBJ databases">
        <authorList>
            <person name="Sun Q."/>
            <person name="Ohkuma M."/>
        </authorList>
    </citation>
    <scope>NUCLEOTIDE SEQUENCE</scope>
    <source>
        <strain evidence="2">JCM 4815</strain>
    </source>
</reference>
<comment type="caution">
    <text evidence="2">The sequence shown here is derived from an EMBL/GenBank/DDBJ whole genome shotgun (WGS) entry which is preliminary data.</text>
</comment>
<gene>
    <name evidence="2" type="ORF">GCM10010365_68610</name>
</gene>
<sequence>MGRSHRTAGTDTLPFWQGQVRVSPAVRRSHTCPGRFRQVDPSDLRSTDGRQHRGADRGAQLLSVYPKILRVSEGDTVRGGRR</sequence>
<protein>
    <submittedName>
        <fullName evidence="2">Uncharacterized protein</fullName>
    </submittedName>
</protein>
<feature type="region of interest" description="Disordered" evidence="1">
    <location>
        <begin position="24"/>
        <end position="59"/>
    </location>
</feature>
<organism evidence="2 3">
    <name type="scientific">Streptomyces poonensis</name>
    <dbReference type="NCBI Taxonomy" id="68255"/>
    <lineage>
        <taxon>Bacteria</taxon>
        <taxon>Bacillati</taxon>
        <taxon>Actinomycetota</taxon>
        <taxon>Actinomycetes</taxon>
        <taxon>Kitasatosporales</taxon>
        <taxon>Streptomycetaceae</taxon>
        <taxon>Streptomyces</taxon>
    </lineage>
</organism>
<dbReference type="Proteomes" id="UP000622166">
    <property type="component" value="Unassembled WGS sequence"/>
</dbReference>